<proteinExistence type="predicted"/>
<dbReference type="AlphaFoldDB" id="A0A1Z5K8U3"/>
<organism evidence="2 3">
    <name type="scientific">Fistulifera solaris</name>
    <name type="common">Oleaginous diatom</name>
    <dbReference type="NCBI Taxonomy" id="1519565"/>
    <lineage>
        <taxon>Eukaryota</taxon>
        <taxon>Sar</taxon>
        <taxon>Stramenopiles</taxon>
        <taxon>Ochrophyta</taxon>
        <taxon>Bacillariophyta</taxon>
        <taxon>Bacillariophyceae</taxon>
        <taxon>Bacillariophycidae</taxon>
        <taxon>Naviculales</taxon>
        <taxon>Naviculaceae</taxon>
        <taxon>Fistulifera</taxon>
    </lineage>
</organism>
<evidence type="ECO:0000256" key="1">
    <source>
        <dbReference type="SAM" id="MobiDB-lite"/>
    </source>
</evidence>
<evidence type="ECO:0000313" key="2">
    <source>
        <dbReference type="EMBL" id="GAX22679.1"/>
    </source>
</evidence>
<protein>
    <submittedName>
        <fullName evidence="2">Uncharacterized protein</fullName>
    </submittedName>
</protein>
<evidence type="ECO:0000313" key="3">
    <source>
        <dbReference type="Proteomes" id="UP000198406"/>
    </source>
</evidence>
<gene>
    <name evidence="2" type="ORF">FisN_4Hh209</name>
</gene>
<keyword evidence="3" id="KW-1185">Reference proteome</keyword>
<dbReference type="OrthoDB" id="41704at2759"/>
<feature type="region of interest" description="Disordered" evidence="1">
    <location>
        <begin position="1"/>
        <end position="32"/>
    </location>
</feature>
<reference evidence="2 3" key="1">
    <citation type="journal article" date="2015" name="Plant Cell">
        <title>Oil accumulation by the oleaginous diatom Fistulifera solaris as revealed by the genome and transcriptome.</title>
        <authorList>
            <person name="Tanaka T."/>
            <person name="Maeda Y."/>
            <person name="Veluchamy A."/>
            <person name="Tanaka M."/>
            <person name="Abida H."/>
            <person name="Marechal E."/>
            <person name="Bowler C."/>
            <person name="Muto M."/>
            <person name="Sunaga Y."/>
            <person name="Tanaka M."/>
            <person name="Yoshino T."/>
            <person name="Taniguchi T."/>
            <person name="Fukuda Y."/>
            <person name="Nemoto M."/>
            <person name="Matsumoto M."/>
            <person name="Wong P.S."/>
            <person name="Aburatani S."/>
            <person name="Fujibuchi W."/>
        </authorList>
    </citation>
    <scope>NUCLEOTIDE SEQUENCE [LARGE SCALE GENOMIC DNA]</scope>
    <source>
        <strain evidence="2 3">JPCC DA0580</strain>
    </source>
</reference>
<dbReference type="InParanoid" id="A0A1Z5K8U3"/>
<comment type="caution">
    <text evidence="2">The sequence shown here is derived from an EMBL/GenBank/DDBJ whole genome shotgun (WGS) entry which is preliminary data.</text>
</comment>
<dbReference type="EMBL" id="BDSP01000187">
    <property type="protein sequence ID" value="GAX22679.1"/>
    <property type="molecule type" value="Genomic_DNA"/>
</dbReference>
<sequence>MSSTAKKRKADTNVHAASGNKKHPTESNADDPKTARATFHAEVGYKQLSLQDIHDRIQALCRRVPEIPESNFALSNHTKNGFTEKSGDAAESTVPLPKNPCPYDKEEIRKWAASLQIVIEEFNLLVSCVSPATYIWGTDRSGAAEQNLSLLSGELIRSQEQIMARVTPRLNDVLAPVVTLVTDKTVTKKLPDGTEVKQNYFATTLEDPEYVDMCFTILARNAPLLRQVLLANYDKLLQSIEDYLAAQHKDSQHDARGFVY</sequence>
<dbReference type="Proteomes" id="UP000198406">
    <property type="component" value="Unassembled WGS sequence"/>
</dbReference>
<accession>A0A1Z5K8U3</accession>
<name>A0A1Z5K8U3_FISSO</name>
<feature type="region of interest" description="Disordered" evidence="1">
    <location>
        <begin position="75"/>
        <end position="98"/>
    </location>
</feature>